<comment type="similarity">
    <text evidence="1">Belongs to the LysR transcriptional regulatory family.</text>
</comment>
<dbReference type="PROSITE" id="PS50931">
    <property type="entry name" value="HTH_LYSR"/>
    <property type="match status" value="1"/>
</dbReference>
<keyword evidence="2" id="KW-0805">Transcription regulation</keyword>
<dbReference type="InterPro" id="IPR005119">
    <property type="entry name" value="LysR_subst-bd"/>
</dbReference>
<dbReference type="InterPro" id="IPR036388">
    <property type="entry name" value="WH-like_DNA-bd_sf"/>
</dbReference>
<keyword evidence="7" id="KW-1185">Reference proteome</keyword>
<evidence type="ECO:0000256" key="1">
    <source>
        <dbReference type="ARBA" id="ARBA00009437"/>
    </source>
</evidence>
<keyword evidence="3" id="KW-0238">DNA-binding</keyword>
<dbReference type="RefSeq" id="WP_341567211.1">
    <property type="nucleotide sequence ID" value="NZ_JBAKAR010000006.1"/>
</dbReference>
<proteinExistence type="inferred from homology"/>
<protein>
    <submittedName>
        <fullName evidence="6">LysR family transcriptional regulator</fullName>
    </submittedName>
</protein>
<dbReference type="Gene3D" id="3.40.190.290">
    <property type="match status" value="1"/>
</dbReference>
<dbReference type="EMBL" id="JBAKAR010000006">
    <property type="protein sequence ID" value="MEL0613444.1"/>
    <property type="molecule type" value="Genomic_DNA"/>
</dbReference>
<comment type="caution">
    <text evidence="6">The sequence shown here is derived from an EMBL/GenBank/DDBJ whole genome shotgun (WGS) entry which is preliminary data.</text>
</comment>
<dbReference type="InterPro" id="IPR000847">
    <property type="entry name" value="LysR_HTH_N"/>
</dbReference>
<dbReference type="PANTHER" id="PTHR30126:SF91">
    <property type="entry name" value="LYSR FAMILY TRANSCRIPTIONAL REGULATOR"/>
    <property type="match status" value="1"/>
</dbReference>
<dbReference type="InterPro" id="IPR036390">
    <property type="entry name" value="WH_DNA-bd_sf"/>
</dbReference>
<sequence>MNAITLDQFSVFMTVVKEGSFAAAARKLHRVQSSITYTVQKLEEQSGVVLFDRSSYRVSLTEAGYALLPRINRILEDFVEFRVQTETMTQGVEAELTLVVDNFLSLSLMAPALEKFKVAYPKVQLRINAAWAQDAVQQLINGEADLGAFFGNKNLPAELEYEVIKDIDLVAVVAPTHPLAQLPANIPRDELRDHLQIIVSNPKSSRDSPAFGIVGVNQWRVNESRLRYNLIMAGIGWGSMPRPMVAAEIERGELIELKPARWDSSDRMPRVTAVIAKCRSTAIGPAATFLRNEIAAAAAAETNQDC</sequence>
<reference evidence="6 7" key="1">
    <citation type="submission" date="2024-02" db="EMBL/GenBank/DDBJ databases">
        <title>Bacteria isolated from the canopy kelp, Nereocystis luetkeana.</title>
        <authorList>
            <person name="Pfister C.A."/>
            <person name="Younker I.T."/>
            <person name="Light S.H."/>
        </authorList>
    </citation>
    <scope>NUCLEOTIDE SEQUENCE [LARGE SCALE GENOMIC DNA]</scope>
    <source>
        <strain evidence="6 7">TI.4.07</strain>
    </source>
</reference>
<dbReference type="Pfam" id="PF03466">
    <property type="entry name" value="LysR_substrate"/>
    <property type="match status" value="1"/>
</dbReference>
<feature type="domain" description="HTH lysR-type" evidence="5">
    <location>
        <begin position="4"/>
        <end position="61"/>
    </location>
</feature>
<dbReference type="Pfam" id="PF00126">
    <property type="entry name" value="HTH_1"/>
    <property type="match status" value="1"/>
</dbReference>
<name>A0ABU9G4M1_9GAMM</name>
<dbReference type="SUPFAM" id="SSF53850">
    <property type="entry name" value="Periplasmic binding protein-like II"/>
    <property type="match status" value="1"/>
</dbReference>
<evidence type="ECO:0000313" key="7">
    <source>
        <dbReference type="Proteomes" id="UP001379949"/>
    </source>
</evidence>
<organism evidence="6 7">
    <name type="scientific">Marinomonas arenicola</name>
    <dbReference type="NCBI Taxonomy" id="569601"/>
    <lineage>
        <taxon>Bacteria</taxon>
        <taxon>Pseudomonadati</taxon>
        <taxon>Pseudomonadota</taxon>
        <taxon>Gammaproteobacteria</taxon>
        <taxon>Oceanospirillales</taxon>
        <taxon>Oceanospirillaceae</taxon>
        <taxon>Marinomonas</taxon>
    </lineage>
</organism>
<dbReference type="PANTHER" id="PTHR30126">
    <property type="entry name" value="HTH-TYPE TRANSCRIPTIONAL REGULATOR"/>
    <property type="match status" value="1"/>
</dbReference>
<evidence type="ECO:0000313" key="6">
    <source>
        <dbReference type="EMBL" id="MEL0613444.1"/>
    </source>
</evidence>
<evidence type="ECO:0000256" key="4">
    <source>
        <dbReference type="ARBA" id="ARBA00023163"/>
    </source>
</evidence>
<dbReference type="Proteomes" id="UP001379949">
    <property type="component" value="Unassembled WGS sequence"/>
</dbReference>
<dbReference type="Gene3D" id="1.10.10.10">
    <property type="entry name" value="Winged helix-like DNA-binding domain superfamily/Winged helix DNA-binding domain"/>
    <property type="match status" value="1"/>
</dbReference>
<evidence type="ECO:0000259" key="5">
    <source>
        <dbReference type="PROSITE" id="PS50931"/>
    </source>
</evidence>
<evidence type="ECO:0000256" key="3">
    <source>
        <dbReference type="ARBA" id="ARBA00023125"/>
    </source>
</evidence>
<evidence type="ECO:0000256" key="2">
    <source>
        <dbReference type="ARBA" id="ARBA00023015"/>
    </source>
</evidence>
<dbReference type="SUPFAM" id="SSF46785">
    <property type="entry name" value="Winged helix' DNA-binding domain"/>
    <property type="match status" value="1"/>
</dbReference>
<dbReference type="PRINTS" id="PR00039">
    <property type="entry name" value="HTHLYSR"/>
</dbReference>
<gene>
    <name evidence="6" type="ORF">V6242_09810</name>
</gene>
<accession>A0ABU9G4M1</accession>
<dbReference type="CDD" id="cd05466">
    <property type="entry name" value="PBP2_LTTR_substrate"/>
    <property type="match status" value="1"/>
</dbReference>
<keyword evidence="4" id="KW-0804">Transcription</keyword>